<accession>A0A159YZC7</accession>
<evidence type="ECO:0000256" key="1">
    <source>
        <dbReference type="ARBA" id="ARBA00001917"/>
    </source>
</evidence>
<keyword evidence="3" id="KW-0285">Flavoprotein</keyword>
<sequence>MSRLETRIGRLRLKNPVIAAAGEHMIDAAGIRSAILAGAGAVVGKSTNESEAAKDQLTRAEYVALDCDWRPVSWGPEAPPVTVLTRSGLSPLGFSDWLAQCVAMDRFAREHDCLYVPSLILAAPEPAIQMARAVEAAGLKVLEFNIGTPYASQAAKGAVATELSPERVGMLARMMVEAIDIPVWVKITGQSERVPDLAAAAFAAGADSVVMAGRALGMLPDLETMAPVLHTSCGIGGWWNLPLTCHWLASTRAALGPQPALIGINGATNGADVARMILAGASGVGLASEVMLRGWPVLTEAIAALEAYCAEKGLCVAELVGRAADSRRRFAEMPQLDAQWRAFIPAPLPGAIKETEHD</sequence>
<comment type="cofactor">
    <cofactor evidence="1">
        <name>FMN</name>
        <dbReference type="ChEBI" id="CHEBI:58210"/>
    </cofactor>
</comment>
<dbReference type="Proteomes" id="UP000076128">
    <property type="component" value="Chromosome"/>
</dbReference>
<dbReference type="GO" id="GO:0005737">
    <property type="term" value="C:cytoplasm"/>
    <property type="evidence" value="ECO:0007669"/>
    <property type="project" value="InterPro"/>
</dbReference>
<dbReference type="Pfam" id="PF01180">
    <property type="entry name" value="DHO_dh"/>
    <property type="match status" value="1"/>
</dbReference>
<dbReference type="InterPro" id="IPR013785">
    <property type="entry name" value="Aldolase_TIM"/>
</dbReference>
<keyword evidence="5" id="KW-0665">Pyrimidine biosynthesis</keyword>
<protein>
    <submittedName>
        <fullName evidence="8">Dihydroorotate dehydrogenase</fullName>
    </submittedName>
</protein>
<dbReference type="PANTHER" id="PTHR48109:SF3">
    <property type="entry name" value="SLL0744 PROTEIN"/>
    <property type="match status" value="1"/>
</dbReference>
<evidence type="ECO:0000259" key="7">
    <source>
        <dbReference type="Pfam" id="PF01180"/>
    </source>
</evidence>
<name>A0A159YZC7_9RHOB</name>
<dbReference type="RefSeq" id="WP_066809692.1">
    <property type="nucleotide sequence ID" value="NZ_CP012661.1"/>
</dbReference>
<evidence type="ECO:0000313" key="9">
    <source>
        <dbReference type="Proteomes" id="UP000076128"/>
    </source>
</evidence>
<reference evidence="8 9" key="1">
    <citation type="submission" date="2015-09" db="EMBL/GenBank/DDBJ databases">
        <title>Complete genome sequence of Defluviimonas alba cai42t isolated from an oilfield in Xinjiang.</title>
        <authorList>
            <person name="Geng S."/>
            <person name="Pan X."/>
            <person name="Wu X."/>
        </authorList>
    </citation>
    <scope>NUCLEOTIDE SEQUENCE [LARGE SCALE GENOMIC DNA]</scope>
    <source>
        <strain evidence="9">cai42</strain>
    </source>
</reference>
<dbReference type="InterPro" id="IPR050074">
    <property type="entry name" value="DHO_dehydrogenase"/>
</dbReference>
<keyword evidence="4" id="KW-0288">FMN</keyword>
<dbReference type="InterPro" id="IPR005720">
    <property type="entry name" value="Dihydroorotate_DH_cat"/>
</dbReference>
<keyword evidence="6" id="KW-0560">Oxidoreductase</keyword>
<dbReference type="GO" id="GO:0006207">
    <property type="term" value="P:'de novo' pyrimidine nucleobase biosynthetic process"/>
    <property type="evidence" value="ECO:0007669"/>
    <property type="project" value="TreeGrafter"/>
</dbReference>
<feature type="domain" description="Dihydroorotate dehydrogenase catalytic" evidence="7">
    <location>
        <begin position="4"/>
        <end position="306"/>
    </location>
</feature>
<dbReference type="GO" id="GO:0006221">
    <property type="term" value="P:pyrimidine nucleotide biosynthetic process"/>
    <property type="evidence" value="ECO:0007669"/>
    <property type="project" value="UniProtKB-KW"/>
</dbReference>
<organism evidence="8 9">
    <name type="scientific">Frigidibacter mobilis</name>
    <dbReference type="NCBI Taxonomy" id="1335048"/>
    <lineage>
        <taxon>Bacteria</taxon>
        <taxon>Pseudomonadati</taxon>
        <taxon>Pseudomonadota</taxon>
        <taxon>Alphaproteobacteria</taxon>
        <taxon>Rhodobacterales</taxon>
        <taxon>Paracoccaceae</taxon>
        <taxon>Frigidibacter</taxon>
    </lineage>
</organism>
<comment type="pathway">
    <text evidence="2">Pyrimidine metabolism; UMP biosynthesis via de novo pathway.</text>
</comment>
<dbReference type="KEGG" id="daa:AKL17_0656"/>
<dbReference type="GO" id="GO:0004152">
    <property type="term" value="F:dihydroorotate dehydrogenase activity"/>
    <property type="evidence" value="ECO:0007669"/>
    <property type="project" value="TreeGrafter"/>
</dbReference>
<evidence type="ECO:0000256" key="6">
    <source>
        <dbReference type="ARBA" id="ARBA00023002"/>
    </source>
</evidence>
<evidence type="ECO:0000313" key="8">
    <source>
        <dbReference type="EMBL" id="AMY67916.1"/>
    </source>
</evidence>
<dbReference type="SUPFAM" id="SSF51395">
    <property type="entry name" value="FMN-linked oxidoreductases"/>
    <property type="match status" value="1"/>
</dbReference>
<dbReference type="PANTHER" id="PTHR48109">
    <property type="entry name" value="DIHYDROOROTATE DEHYDROGENASE (QUINONE), MITOCHONDRIAL-RELATED"/>
    <property type="match status" value="1"/>
</dbReference>
<dbReference type="Gene3D" id="3.20.20.70">
    <property type="entry name" value="Aldolase class I"/>
    <property type="match status" value="1"/>
</dbReference>
<evidence type="ECO:0000256" key="2">
    <source>
        <dbReference type="ARBA" id="ARBA00004725"/>
    </source>
</evidence>
<dbReference type="EMBL" id="CP012661">
    <property type="protein sequence ID" value="AMY67916.1"/>
    <property type="molecule type" value="Genomic_DNA"/>
</dbReference>
<evidence type="ECO:0000256" key="5">
    <source>
        <dbReference type="ARBA" id="ARBA00022975"/>
    </source>
</evidence>
<dbReference type="AlphaFoldDB" id="A0A159YZC7"/>
<keyword evidence="9" id="KW-1185">Reference proteome</keyword>
<dbReference type="STRING" id="1335048.AKL17_0656"/>
<evidence type="ECO:0000256" key="4">
    <source>
        <dbReference type="ARBA" id="ARBA00022643"/>
    </source>
</evidence>
<dbReference type="OrthoDB" id="9794954at2"/>
<proteinExistence type="predicted"/>
<dbReference type="PATRIC" id="fig|1335048.3.peg.681"/>
<evidence type="ECO:0000256" key="3">
    <source>
        <dbReference type="ARBA" id="ARBA00022630"/>
    </source>
</evidence>
<gene>
    <name evidence="8" type="ORF">AKL17_0656</name>
</gene>